<dbReference type="Proteomes" id="UP000070657">
    <property type="component" value="Unassembled WGS sequence"/>
</dbReference>
<name>A0A133UGE3_9EURY</name>
<dbReference type="EMBL" id="LHXP01000024">
    <property type="protein sequence ID" value="KXA93251.1"/>
    <property type="molecule type" value="Genomic_DNA"/>
</dbReference>
<organism evidence="1 2">
    <name type="scientific">candidate division MSBL1 archaeon SCGC-AAA259E22</name>
    <dbReference type="NCBI Taxonomy" id="1698265"/>
    <lineage>
        <taxon>Archaea</taxon>
        <taxon>Methanobacteriati</taxon>
        <taxon>Methanobacteriota</taxon>
        <taxon>candidate division MSBL1</taxon>
    </lineage>
</organism>
<dbReference type="AlphaFoldDB" id="A0A133UGE3"/>
<accession>A0A133UGE3</accession>
<reference evidence="1 2" key="1">
    <citation type="journal article" date="2016" name="Sci. Rep.">
        <title>Metabolic traits of an uncultured archaeal lineage -MSBL1- from brine pools of the Red Sea.</title>
        <authorList>
            <person name="Mwirichia R."/>
            <person name="Alam I."/>
            <person name="Rashid M."/>
            <person name="Vinu M."/>
            <person name="Ba-Alawi W."/>
            <person name="Anthony Kamau A."/>
            <person name="Kamanda Ngugi D."/>
            <person name="Goker M."/>
            <person name="Klenk H.P."/>
            <person name="Bajic V."/>
            <person name="Stingl U."/>
        </authorList>
    </citation>
    <scope>NUCLEOTIDE SEQUENCE [LARGE SCALE GENOMIC DNA]</scope>
    <source>
        <strain evidence="1">SCGC-AAA259E22</strain>
    </source>
</reference>
<evidence type="ECO:0008006" key="3">
    <source>
        <dbReference type="Google" id="ProtNLM"/>
    </source>
</evidence>
<sequence length="65" mass="6622">MRCYTVGGAIAGGTVGGLIGDPIGEVAGLLIGSGFGGASEEGTEVKQKINKARKEGKDVELVFRR</sequence>
<gene>
    <name evidence="1" type="ORF">AKJ66_02430</name>
</gene>
<keyword evidence="2" id="KW-1185">Reference proteome</keyword>
<evidence type="ECO:0000313" key="2">
    <source>
        <dbReference type="Proteomes" id="UP000070657"/>
    </source>
</evidence>
<evidence type="ECO:0000313" key="1">
    <source>
        <dbReference type="EMBL" id="KXA93251.1"/>
    </source>
</evidence>
<proteinExistence type="predicted"/>
<comment type="caution">
    <text evidence="1">The sequence shown here is derived from an EMBL/GenBank/DDBJ whole genome shotgun (WGS) entry which is preliminary data.</text>
</comment>
<protein>
    <recommendedName>
        <fullName evidence="3">Glycine zipper domain-containing protein</fullName>
    </recommendedName>
</protein>